<dbReference type="SUPFAM" id="SSF88659">
    <property type="entry name" value="Sigma3 and sigma4 domains of RNA polymerase sigma factors"/>
    <property type="match status" value="1"/>
</dbReference>
<feature type="compositionally biased region" description="Low complexity" evidence="1">
    <location>
        <begin position="1"/>
        <end position="23"/>
    </location>
</feature>
<feature type="domain" description="RNA polymerase sigma factor 70 region 4 type 2" evidence="2">
    <location>
        <begin position="79"/>
        <end position="131"/>
    </location>
</feature>
<evidence type="ECO:0000313" key="3">
    <source>
        <dbReference type="EMBL" id="RSY79387.1"/>
    </source>
</evidence>
<gene>
    <name evidence="3" type="ORF">DAH66_17585</name>
</gene>
<dbReference type="Proteomes" id="UP000287746">
    <property type="component" value="Unassembled WGS sequence"/>
</dbReference>
<name>A0A430FZT8_9SPHN</name>
<protein>
    <recommendedName>
        <fullName evidence="2">RNA polymerase sigma factor 70 region 4 type 2 domain-containing protein</fullName>
    </recommendedName>
</protein>
<dbReference type="GO" id="GO:0003677">
    <property type="term" value="F:DNA binding"/>
    <property type="evidence" value="ECO:0007669"/>
    <property type="project" value="InterPro"/>
</dbReference>
<dbReference type="InterPro" id="IPR036388">
    <property type="entry name" value="WH-like_DNA-bd_sf"/>
</dbReference>
<evidence type="ECO:0000313" key="4">
    <source>
        <dbReference type="Proteomes" id="UP000287746"/>
    </source>
</evidence>
<accession>A0A430FZT8</accession>
<reference evidence="3 4" key="1">
    <citation type="submission" date="2018-07" db="EMBL/GenBank/DDBJ databases">
        <title>Genomic and Epidemiologic Investigation of an Indolent Hospital Outbreak.</title>
        <authorList>
            <person name="Johnson R.C."/>
            <person name="Deming C."/>
            <person name="Conlan S."/>
            <person name="Zellmer C.J."/>
            <person name="Michelin A.V."/>
            <person name="Lee-Lin S."/>
            <person name="Thomas P.J."/>
            <person name="Park M."/>
            <person name="Weingarten R.A."/>
            <person name="Less J."/>
            <person name="Dekker J.P."/>
            <person name="Frank K.M."/>
            <person name="Musser K.A."/>
            <person name="Mcquiston J.R."/>
            <person name="Henderson D.K."/>
            <person name="Lau A.F."/>
            <person name="Palmore T.N."/>
            <person name="Segre J.A."/>
        </authorList>
    </citation>
    <scope>NUCLEOTIDE SEQUENCE [LARGE SCALE GENOMIC DNA]</scope>
    <source>
        <strain evidence="3 4">SK-CDC1_0717</strain>
    </source>
</reference>
<proteinExistence type="predicted"/>
<dbReference type="GO" id="GO:0006352">
    <property type="term" value="P:DNA-templated transcription initiation"/>
    <property type="evidence" value="ECO:0007669"/>
    <property type="project" value="InterPro"/>
</dbReference>
<dbReference type="InterPro" id="IPR013249">
    <property type="entry name" value="RNA_pol_sigma70_r4_t2"/>
</dbReference>
<feature type="region of interest" description="Disordered" evidence="1">
    <location>
        <begin position="1"/>
        <end position="42"/>
    </location>
</feature>
<dbReference type="Gene3D" id="1.10.10.10">
    <property type="entry name" value="Winged helix-like DNA-binding domain superfamily/Winged helix DNA-binding domain"/>
    <property type="match status" value="1"/>
</dbReference>
<dbReference type="AlphaFoldDB" id="A0A430FZT8"/>
<evidence type="ECO:0000256" key="1">
    <source>
        <dbReference type="SAM" id="MobiDB-lite"/>
    </source>
</evidence>
<comment type="caution">
    <text evidence="3">The sequence shown here is derived from an EMBL/GenBank/DDBJ whole genome shotgun (WGS) entry which is preliminary data.</text>
</comment>
<dbReference type="InterPro" id="IPR013324">
    <property type="entry name" value="RNA_pol_sigma_r3/r4-like"/>
</dbReference>
<dbReference type="EMBL" id="QQYZ01000020">
    <property type="protein sequence ID" value="RSY79387.1"/>
    <property type="molecule type" value="Genomic_DNA"/>
</dbReference>
<dbReference type="GO" id="GO:0016987">
    <property type="term" value="F:sigma factor activity"/>
    <property type="evidence" value="ECO:0007669"/>
    <property type="project" value="InterPro"/>
</dbReference>
<evidence type="ECO:0000259" key="2">
    <source>
        <dbReference type="Pfam" id="PF08281"/>
    </source>
</evidence>
<organism evidence="3 4">
    <name type="scientific">Sphingomonas koreensis</name>
    <dbReference type="NCBI Taxonomy" id="93064"/>
    <lineage>
        <taxon>Bacteria</taxon>
        <taxon>Pseudomonadati</taxon>
        <taxon>Pseudomonadota</taxon>
        <taxon>Alphaproteobacteria</taxon>
        <taxon>Sphingomonadales</taxon>
        <taxon>Sphingomonadaceae</taxon>
        <taxon>Sphingomonas</taxon>
    </lineage>
</organism>
<sequence length="139" mass="15984">MSELRGPSATTSSSTGSRPGSRSTELRATRHLTRAKRHRGRRYMRSPTLRVRARIAYWRSISRGGLYRERRSIQPARLERLRTAFASMPAPTRDVFAMHRFDDLPYDRIALRLGIEVDEVEAHIAAALIHLCRALDDDR</sequence>
<dbReference type="Pfam" id="PF08281">
    <property type="entry name" value="Sigma70_r4_2"/>
    <property type="match status" value="1"/>
</dbReference>
<feature type="compositionally biased region" description="Basic residues" evidence="1">
    <location>
        <begin position="29"/>
        <end position="42"/>
    </location>
</feature>